<dbReference type="AlphaFoldDB" id="A0A9N8VUZ0"/>
<protein>
    <submittedName>
        <fullName evidence="2">12466_t:CDS:1</fullName>
    </submittedName>
</protein>
<dbReference type="PANTHER" id="PTHR34117">
    <property type="entry name" value="STYLE CELL-CYCLE INHIBITOR 1"/>
    <property type="match status" value="1"/>
</dbReference>
<accession>A0A9N8VUZ0</accession>
<dbReference type="EMBL" id="CAJVPP010000250">
    <property type="protein sequence ID" value="CAG8460947.1"/>
    <property type="molecule type" value="Genomic_DNA"/>
</dbReference>
<evidence type="ECO:0000313" key="3">
    <source>
        <dbReference type="Proteomes" id="UP000789375"/>
    </source>
</evidence>
<feature type="region of interest" description="Disordered" evidence="1">
    <location>
        <begin position="153"/>
        <end position="187"/>
    </location>
</feature>
<feature type="compositionally biased region" description="Basic and acidic residues" evidence="1">
    <location>
        <begin position="24"/>
        <end position="37"/>
    </location>
</feature>
<gene>
    <name evidence="2" type="ORF">FMOSSE_LOCUS2033</name>
</gene>
<dbReference type="Proteomes" id="UP000789375">
    <property type="component" value="Unassembled WGS sequence"/>
</dbReference>
<name>A0A9N8VUZ0_FUNMO</name>
<keyword evidence="3" id="KW-1185">Reference proteome</keyword>
<evidence type="ECO:0000256" key="1">
    <source>
        <dbReference type="SAM" id="MobiDB-lite"/>
    </source>
</evidence>
<evidence type="ECO:0000313" key="2">
    <source>
        <dbReference type="EMBL" id="CAG8460947.1"/>
    </source>
</evidence>
<dbReference type="InterPro" id="IPR044688">
    <property type="entry name" value="SCI-1-like"/>
</dbReference>
<feature type="region of interest" description="Disordered" evidence="1">
    <location>
        <begin position="308"/>
        <end position="327"/>
    </location>
</feature>
<feature type="compositionally biased region" description="Basic residues" evidence="1">
    <location>
        <begin position="38"/>
        <end position="47"/>
    </location>
</feature>
<organism evidence="2 3">
    <name type="scientific">Funneliformis mosseae</name>
    <name type="common">Endomycorrhizal fungus</name>
    <name type="synonym">Glomus mosseae</name>
    <dbReference type="NCBI Taxonomy" id="27381"/>
    <lineage>
        <taxon>Eukaryota</taxon>
        <taxon>Fungi</taxon>
        <taxon>Fungi incertae sedis</taxon>
        <taxon>Mucoromycota</taxon>
        <taxon>Glomeromycotina</taxon>
        <taxon>Glomeromycetes</taxon>
        <taxon>Glomerales</taxon>
        <taxon>Glomeraceae</taxon>
        <taxon>Funneliformis</taxon>
    </lineage>
</organism>
<feature type="region of interest" description="Disordered" evidence="1">
    <location>
        <begin position="1"/>
        <end position="67"/>
    </location>
</feature>
<dbReference type="PANTHER" id="PTHR34117:SF1">
    <property type="entry name" value="STYLE CELL-CYCLE INHIBITOR 1"/>
    <property type="match status" value="1"/>
</dbReference>
<sequence>MSSRRDYDRSRSPSSRSKSHRVHLREGNEGEYNEHKPRKEKKHKKIHDHLDTDSNNSHKQPKGFKSISEDDYFSKSTEFRIWLRENKDKFFDELSSDQAHRYFKKFISSWNKCKLDKTTRYKWKNLKINQDELDSLKHSIDRQTNTKFAMEVQMRSGKTDQINKRTIGPTMPPTPLQGGNEEMDQEDRERYERTLKRKERKDFQKTHEAVLDELIPKATGKEAMIEKKRTKNAYYRREESPDVELNERDLMGDDDFRSSFAAQKRASDAREQRKQAYKAEKAASLQEKAIAYKSKEQGTMEMFRRLAEEQRKAGRGMWSKSNNDNDS</sequence>
<reference evidence="2" key="1">
    <citation type="submission" date="2021-06" db="EMBL/GenBank/DDBJ databases">
        <authorList>
            <person name="Kallberg Y."/>
            <person name="Tangrot J."/>
            <person name="Rosling A."/>
        </authorList>
    </citation>
    <scope>NUCLEOTIDE SEQUENCE</scope>
    <source>
        <strain evidence="2">87-6 pot B 2015</strain>
    </source>
</reference>
<feature type="compositionally biased region" description="Basic and acidic residues" evidence="1">
    <location>
        <begin position="1"/>
        <end position="11"/>
    </location>
</feature>
<proteinExistence type="predicted"/>
<comment type="caution">
    <text evidence="2">The sequence shown here is derived from an EMBL/GenBank/DDBJ whole genome shotgun (WGS) entry which is preliminary data.</text>
</comment>